<evidence type="ECO:0000256" key="1">
    <source>
        <dbReference type="SAM" id="Phobius"/>
    </source>
</evidence>
<evidence type="ECO:0008006" key="5">
    <source>
        <dbReference type="Google" id="ProtNLM"/>
    </source>
</evidence>
<comment type="caution">
    <text evidence="2">The sequence shown here is derived from an EMBL/GenBank/DDBJ whole genome shotgun (WGS) entry which is preliminary data.</text>
</comment>
<dbReference type="EMBL" id="JAGQFT020000001">
    <property type="protein sequence ID" value="MBS7455535.1"/>
    <property type="molecule type" value="Genomic_DNA"/>
</dbReference>
<protein>
    <recommendedName>
        <fullName evidence="5">DUF2007 domain-containing protein</fullName>
    </recommendedName>
</protein>
<dbReference type="Pfam" id="PF19661">
    <property type="entry name" value="DUF6164"/>
    <property type="match status" value="1"/>
</dbReference>
<gene>
    <name evidence="3" type="ORF">KB893_000090</name>
    <name evidence="2" type="ORF">KB893_01315</name>
</gene>
<name>A0A8J7VSI5_9GAMM</name>
<dbReference type="RefSeq" id="WP_211925131.1">
    <property type="nucleotide sequence ID" value="NZ_JAGQFT020000001.1"/>
</dbReference>
<organism evidence="2">
    <name type="scientific">Coralloluteibacterium stylophorae</name>
    <dbReference type="NCBI Taxonomy" id="1776034"/>
    <lineage>
        <taxon>Bacteria</taxon>
        <taxon>Pseudomonadati</taxon>
        <taxon>Pseudomonadota</taxon>
        <taxon>Gammaproteobacteria</taxon>
        <taxon>Lysobacterales</taxon>
        <taxon>Lysobacteraceae</taxon>
        <taxon>Coralloluteibacterium</taxon>
    </lineage>
</organism>
<evidence type="ECO:0000313" key="3">
    <source>
        <dbReference type="EMBL" id="MBS7455535.1"/>
    </source>
</evidence>
<feature type="transmembrane region" description="Helical" evidence="1">
    <location>
        <begin position="98"/>
        <end position="119"/>
    </location>
</feature>
<keyword evidence="1" id="KW-0812">Transmembrane</keyword>
<dbReference type="InterPro" id="IPR046162">
    <property type="entry name" value="DUF6164"/>
</dbReference>
<reference evidence="2" key="2">
    <citation type="submission" date="2021-04" db="EMBL/GenBank/DDBJ databases">
        <authorList>
            <person name="Karlyshev A.V."/>
        </authorList>
    </citation>
    <scope>NUCLEOTIDE SEQUENCE</scope>
    <source>
        <strain evidence="2">LMG 29479</strain>
    </source>
</reference>
<keyword evidence="1" id="KW-0472">Membrane</keyword>
<dbReference type="Proteomes" id="UP000675747">
    <property type="component" value="Unassembled WGS sequence"/>
</dbReference>
<accession>A0A8J7VSI5</accession>
<evidence type="ECO:0000313" key="4">
    <source>
        <dbReference type="Proteomes" id="UP000675747"/>
    </source>
</evidence>
<keyword evidence="1" id="KW-1133">Transmembrane helix</keyword>
<dbReference type="EMBL" id="JAGQFT010000004">
    <property type="protein sequence ID" value="MBR0561164.1"/>
    <property type="molecule type" value="Genomic_DNA"/>
</dbReference>
<dbReference type="AlphaFoldDB" id="A0A8J7VSI5"/>
<sequence length="120" mass="13236">MAKLLLDLRHVPGDEADDVRVFLDAAGIGYYETRPNRWGITAGGIWIADDGEHPRARELMDAYQATRRERARAEYAAARSEGRLPGLGAQFRDDPLRVVGILAAIAFVAGLAALPYFLLR</sequence>
<evidence type="ECO:0000313" key="2">
    <source>
        <dbReference type="EMBL" id="MBR0561164.1"/>
    </source>
</evidence>
<proteinExistence type="predicted"/>
<keyword evidence="4" id="KW-1185">Reference proteome</keyword>
<reference evidence="3 4" key="1">
    <citation type="journal article" date="2021" name="Microbiol. Resour. Announc.">
        <title>Draft Genome Sequence of Coralloluteibacterium stylophorae LMG 29479T.</title>
        <authorList>
            <person name="Karlyshev A.V."/>
            <person name="Kudryashova E.B."/>
            <person name="Ariskina E.V."/>
            <person name="Conroy A.P."/>
            <person name="Abidueva E.Y."/>
        </authorList>
    </citation>
    <scope>NUCLEOTIDE SEQUENCE [LARGE SCALE GENOMIC DNA]</scope>
    <source>
        <strain evidence="3 4">LMG 29479</strain>
    </source>
</reference>